<organism evidence="1 2">
    <name type="scientific">Penicillium nordicum</name>
    <dbReference type="NCBI Taxonomy" id="229535"/>
    <lineage>
        <taxon>Eukaryota</taxon>
        <taxon>Fungi</taxon>
        <taxon>Dikarya</taxon>
        <taxon>Ascomycota</taxon>
        <taxon>Pezizomycotina</taxon>
        <taxon>Eurotiomycetes</taxon>
        <taxon>Eurotiomycetidae</taxon>
        <taxon>Eurotiales</taxon>
        <taxon>Aspergillaceae</taxon>
        <taxon>Penicillium</taxon>
    </lineage>
</organism>
<accession>A0A0M9WFJ3</accession>
<keyword evidence="2" id="KW-1185">Reference proteome</keyword>
<reference evidence="1 2" key="1">
    <citation type="submission" date="2015-08" db="EMBL/GenBank/DDBJ databases">
        <title>Genome sequencing of Penicillium nordicum.</title>
        <authorList>
            <person name="Nguyen H.D."/>
            <person name="Seifert K.A."/>
        </authorList>
    </citation>
    <scope>NUCLEOTIDE SEQUENCE [LARGE SCALE GENOMIC DNA]</scope>
    <source>
        <strain evidence="1 2">DAOMC 185683</strain>
    </source>
</reference>
<name>A0A0M9WFJ3_9EURO</name>
<sequence>MPREISKRCYQPDVTAARDRVKSGRWWNGLYNGIIYSVFAEYTPYRSFYPISTALVLSTGTKCNIRSRNSGVLQRRSASTVNLFCTSAGTFERYSVNPIRRPTGQITLFSTLKLHQRRETQST</sequence>
<gene>
    <name evidence="1" type="ORF">ACN38_g6127</name>
</gene>
<protein>
    <submittedName>
        <fullName evidence="1">Uncharacterized protein</fullName>
    </submittedName>
</protein>
<proteinExistence type="predicted"/>
<dbReference type="AlphaFoldDB" id="A0A0M9WFJ3"/>
<comment type="caution">
    <text evidence="1">The sequence shown here is derived from an EMBL/GenBank/DDBJ whole genome shotgun (WGS) entry which is preliminary data.</text>
</comment>
<dbReference type="Proteomes" id="UP000037696">
    <property type="component" value="Unassembled WGS sequence"/>
</dbReference>
<evidence type="ECO:0000313" key="2">
    <source>
        <dbReference type="Proteomes" id="UP000037696"/>
    </source>
</evidence>
<dbReference type="EMBL" id="LHQQ01000092">
    <property type="protein sequence ID" value="KOS42973.1"/>
    <property type="molecule type" value="Genomic_DNA"/>
</dbReference>
<evidence type="ECO:0000313" key="1">
    <source>
        <dbReference type="EMBL" id="KOS42973.1"/>
    </source>
</evidence>